<keyword evidence="7" id="KW-0411">Iron-sulfur</keyword>
<dbReference type="AlphaFoldDB" id="A0A6V8LVX0"/>
<evidence type="ECO:0000256" key="7">
    <source>
        <dbReference type="ARBA" id="ARBA00023014"/>
    </source>
</evidence>
<dbReference type="Pfam" id="PF04055">
    <property type="entry name" value="Radical_SAM"/>
    <property type="match status" value="1"/>
</dbReference>
<dbReference type="SFLD" id="SFLDG01123">
    <property type="entry name" value="methyltransferase_(Class_B)"/>
    <property type="match status" value="1"/>
</dbReference>
<dbReference type="EMBL" id="BLTE01000007">
    <property type="protein sequence ID" value="GFK93956.1"/>
    <property type="molecule type" value="Genomic_DNA"/>
</dbReference>
<evidence type="ECO:0000256" key="5">
    <source>
        <dbReference type="ARBA" id="ARBA00022723"/>
    </source>
</evidence>
<comment type="caution">
    <text evidence="10">The sequence shown here is derived from an EMBL/GenBank/DDBJ whole genome shotgun (WGS) entry which is preliminary data.</text>
</comment>
<dbReference type="SUPFAM" id="SSF52242">
    <property type="entry name" value="Cobalamin (vitamin B12)-binding domain"/>
    <property type="match status" value="1"/>
</dbReference>
<evidence type="ECO:0000313" key="10">
    <source>
        <dbReference type="EMBL" id="GFK93956.1"/>
    </source>
</evidence>
<dbReference type="Pfam" id="PF02310">
    <property type="entry name" value="B12-binding"/>
    <property type="match status" value="1"/>
</dbReference>
<evidence type="ECO:0000256" key="4">
    <source>
        <dbReference type="ARBA" id="ARBA00022691"/>
    </source>
</evidence>
<evidence type="ECO:0000256" key="1">
    <source>
        <dbReference type="ARBA" id="ARBA00001966"/>
    </source>
</evidence>
<dbReference type="PANTHER" id="PTHR43409">
    <property type="entry name" value="ANAEROBIC MAGNESIUM-PROTOPORPHYRIN IX MONOMETHYL ESTER CYCLASE-RELATED"/>
    <property type="match status" value="1"/>
</dbReference>
<reference evidence="10 11" key="2">
    <citation type="submission" date="2020-05" db="EMBL/GenBank/DDBJ databases">
        <title>Draft genome sequence of Desulfovibrio sp. strainFSS-1.</title>
        <authorList>
            <person name="Shimoshige H."/>
            <person name="Kobayashi H."/>
            <person name="Maekawa T."/>
        </authorList>
    </citation>
    <scope>NUCLEOTIDE SEQUENCE [LARGE SCALE GENOMIC DNA]</scope>
    <source>
        <strain evidence="10 11">SIID29052-01</strain>
    </source>
</reference>
<comment type="cofactor">
    <cofactor evidence="1">
        <name>[4Fe-4S] cluster</name>
        <dbReference type="ChEBI" id="CHEBI:49883"/>
    </cofactor>
</comment>
<dbReference type="Gene3D" id="3.40.50.280">
    <property type="entry name" value="Cobalamin-binding domain"/>
    <property type="match status" value="1"/>
</dbReference>
<keyword evidence="11" id="KW-1185">Reference proteome</keyword>
<proteinExistence type="predicted"/>
<dbReference type="Gene3D" id="3.80.30.20">
    <property type="entry name" value="tm_1862 like domain"/>
    <property type="match status" value="1"/>
</dbReference>
<dbReference type="GO" id="GO:0051539">
    <property type="term" value="F:4 iron, 4 sulfur cluster binding"/>
    <property type="evidence" value="ECO:0007669"/>
    <property type="project" value="UniProtKB-KW"/>
</dbReference>
<dbReference type="InterPro" id="IPR006638">
    <property type="entry name" value="Elp3/MiaA/NifB-like_rSAM"/>
</dbReference>
<feature type="domain" description="Radical SAM core" evidence="9">
    <location>
        <begin position="198"/>
        <end position="433"/>
    </location>
</feature>
<dbReference type="SFLD" id="SFLDS00029">
    <property type="entry name" value="Radical_SAM"/>
    <property type="match status" value="1"/>
</dbReference>
<dbReference type="CDD" id="cd01335">
    <property type="entry name" value="Radical_SAM"/>
    <property type="match status" value="1"/>
</dbReference>
<dbReference type="GO" id="GO:0032259">
    <property type="term" value="P:methylation"/>
    <property type="evidence" value="ECO:0007669"/>
    <property type="project" value="UniProtKB-KW"/>
</dbReference>
<dbReference type="InterPro" id="IPR058240">
    <property type="entry name" value="rSAM_sf"/>
</dbReference>
<accession>A0A6V8LVX0</accession>
<dbReference type="InterPro" id="IPR006158">
    <property type="entry name" value="Cobalamin-bd"/>
</dbReference>
<evidence type="ECO:0000256" key="2">
    <source>
        <dbReference type="ARBA" id="ARBA00022603"/>
    </source>
</evidence>
<name>A0A6V8LVX0_9BACT</name>
<dbReference type="GO" id="GO:0046872">
    <property type="term" value="F:metal ion binding"/>
    <property type="evidence" value="ECO:0007669"/>
    <property type="project" value="UniProtKB-KW"/>
</dbReference>
<dbReference type="SUPFAM" id="SSF102114">
    <property type="entry name" value="Radical SAM enzymes"/>
    <property type="match status" value="1"/>
</dbReference>
<reference evidence="10 11" key="1">
    <citation type="submission" date="2020-04" db="EMBL/GenBank/DDBJ databases">
        <authorList>
            <consortium name="Desulfovibrio sp. FSS-1 genome sequencing consortium"/>
            <person name="Shimoshige H."/>
            <person name="Kobayashi H."/>
            <person name="Maekawa T."/>
        </authorList>
    </citation>
    <scope>NUCLEOTIDE SEQUENCE [LARGE SCALE GENOMIC DNA]</scope>
    <source>
        <strain evidence="10 11">SIID29052-01</strain>
    </source>
</reference>
<keyword evidence="2 10" id="KW-0489">Methyltransferase</keyword>
<dbReference type="InterPro" id="IPR036724">
    <property type="entry name" value="Cobalamin-bd_sf"/>
</dbReference>
<protein>
    <submittedName>
        <fullName evidence="10">Hopanoid C-3 methylase</fullName>
        <ecNumber evidence="10">2.1.1.-</ecNumber>
    </submittedName>
</protein>
<dbReference type="PROSITE" id="PS51918">
    <property type="entry name" value="RADICAL_SAM"/>
    <property type="match status" value="1"/>
</dbReference>
<keyword evidence="6" id="KW-0408">Iron</keyword>
<dbReference type="RefSeq" id="WP_173083541.1">
    <property type="nucleotide sequence ID" value="NZ_BLTE01000007.1"/>
</dbReference>
<dbReference type="GO" id="GO:0031419">
    <property type="term" value="F:cobalamin binding"/>
    <property type="evidence" value="ECO:0007669"/>
    <property type="project" value="InterPro"/>
</dbReference>
<keyword evidence="3 10" id="KW-0808">Transferase</keyword>
<gene>
    <name evidence="10" type="primary">hpnR_1</name>
    <name evidence="10" type="ORF">NNJEOMEG_01794</name>
</gene>
<feature type="domain" description="B12-binding" evidence="8">
    <location>
        <begin position="8"/>
        <end position="151"/>
    </location>
</feature>
<evidence type="ECO:0000313" key="11">
    <source>
        <dbReference type="Proteomes" id="UP000494245"/>
    </source>
</evidence>
<dbReference type="CDD" id="cd02068">
    <property type="entry name" value="radical_SAM_B12_BD"/>
    <property type="match status" value="1"/>
</dbReference>
<dbReference type="GO" id="GO:0008168">
    <property type="term" value="F:methyltransferase activity"/>
    <property type="evidence" value="ECO:0007669"/>
    <property type="project" value="UniProtKB-KW"/>
</dbReference>
<evidence type="ECO:0000259" key="9">
    <source>
        <dbReference type="PROSITE" id="PS51918"/>
    </source>
</evidence>
<dbReference type="InterPro" id="IPR034466">
    <property type="entry name" value="Methyltransferase_Class_B"/>
</dbReference>
<dbReference type="InterPro" id="IPR051198">
    <property type="entry name" value="BchE-like"/>
</dbReference>
<sequence length="480" mass="54299">MKILLMNVPDLSIAKTSSSWQLEASDIGIFPPIGIMYLAGALRAHGRHEAVLLDTILERMNHAEVVRKALEIRPDVIGMTVYTPNLHDALALTRRLREALPGVPLVWGGPHADLFPNESLTHDCVDYLVLGEAEHTLPRFLDALEDRTPLADIPALVFRGLDGAPVFTGPAGFVKDIDSLPFPAFDALDYRRYYSAIGTGQPVGTICSSRGCPFNCTFCCRPYSSYRTRSVENIMEEMEAYHGRGIREFFFFDDLFNATAKRVRAIAQAILDRGWNITWAFRGRVDAIDEEMLALARRSGCRQILFGVETSTDEGLRDINKKITIAQVRRAMKMCRKAGIVTSTNWIIGFPHHKTREDVLHLIETAVSIDSDFAQFNILIVYHGTKIFEDGVRKGLFPADIWRAQALDPVPNFVEPIWEERLSRDELSKLLKRCYMRFYFRPMPILRKVLSLRNPRQFMLYAKGALKLLGIGQGRPKDEA</sequence>
<evidence type="ECO:0000256" key="3">
    <source>
        <dbReference type="ARBA" id="ARBA00022679"/>
    </source>
</evidence>
<dbReference type="SMART" id="SM00729">
    <property type="entry name" value="Elp3"/>
    <property type="match status" value="1"/>
</dbReference>
<organism evidence="10 11">
    <name type="scientific">Fundidesulfovibrio magnetotacticus</name>
    <dbReference type="NCBI Taxonomy" id="2730080"/>
    <lineage>
        <taxon>Bacteria</taxon>
        <taxon>Pseudomonadati</taxon>
        <taxon>Thermodesulfobacteriota</taxon>
        <taxon>Desulfovibrionia</taxon>
        <taxon>Desulfovibrionales</taxon>
        <taxon>Desulfovibrionaceae</taxon>
        <taxon>Fundidesulfovibrio</taxon>
    </lineage>
</organism>
<dbReference type="InterPro" id="IPR023404">
    <property type="entry name" value="rSAM_horseshoe"/>
</dbReference>
<evidence type="ECO:0000259" key="8">
    <source>
        <dbReference type="PROSITE" id="PS51332"/>
    </source>
</evidence>
<dbReference type="Proteomes" id="UP000494245">
    <property type="component" value="Unassembled WGS sequence"/>
</dbReference>
<dbReference type="PANTHER" id="PTHR43409:SF7">
    <property type="entry name" value="BLL1977 PROTEIN"/>
    <property type="match status" value="1"/>
</dbReference>
<evidence type="ECO:0000256" key="6">
    <source>
        <dbReference type="ARBA" id="ARBA00023004"/>
    </source>
</evidence>
<dbReference type="SFLD" id="SFLDG01082">
    <property type="entry name" value="B12-binding_domain_containing"/>
    <property type="match status" value="1"/>
</dbReference>
<dbReference type="InterPro" id="IPR007197">
    <property type="entry name" value="rSAM"/>
</dbReference>
<dbReference type="EC" id="2.1.1.-" evidence="10"/>
<dbReference type="PROSITE" id="PS51332">
    <property type="entry name" value="B12_BINDING"/>
    <property type="match status" value="1"/>
</dbReference>
<keyword evidence="5" id="KW-0479">Metal-binding</keyword>
<keyword evidence="4" id="KW-0949">S-adenosyl-L-methionine</keyword>